<dbReference type="Proteomes" id="UP000238322">
    <property type="component" value="Unassembled WGS sequence"/>
</dbReference>
<proteinExistence type="predicted"/>
<dbReference type="AlphaFoldDB" id="A0A2S8FS14"/>
<evidence type="ECO:0000256" key="3">
    <source>
        <dbReference type="SAM" id="SignalP"/>
    </source>
</evidence>
<dbReference type="PROSITE" id="PS51257">
    <property type="entry name" value="PROKAR_LIPOPROTEIN"/>
    <property type="match status" value="1"/>
</dbReference>
<feature type="compositionally biased region" description="Basic and acidic residues" evidence="1">
    <location>
        <begin position="35"/>
        <end position="50"/>
    </location>
</feature>
<dbReference type="OrthoDB" id="239825at2"/>
<keyword evidence="2" id="KW-0472">Membrane</keyword>
<sequence length="481" mass="53184">MKNQLTKITVSIGLLVTACSSGIVAQAPDSVNEPASHETRSADSDVAGETRPDFDAMSAREFFELIDFGDSYLAMFVDGEKLGVGEQEAVIRGLTRIRRLQPHRITHWLQLDVPWKELTDNPDAYRLDVFLLTGKVEGIRKINVPEEAAPNVGMSVYFEVDVLLNGPDGPKQGILVVENLPAAWAANLGQPAVFDGQPFSCPGIFLKPYQTEDNEPGYIFATSKISWHPNQVSPALGVTSAKVRFAEQGVDIGELSAIQDRAKFAGREREPFYQMLATVGRLPSDQQTATVNKTVSELLTLPQDGLMVAPEAYRAEFIDLSGVCRRITRIEIDDADIQARLGIDHYYEVSVFVPIPAPIVSQRPGDESSRKEFAHEYPVLVCVPELPEGVRQGDQLHLSVAMTGAFFKLWAYRTPFMSGEEHTRRQISPLFVAGSLERDTEVSEPQVNQFVFAILLILAFVIGVGVTMGMIFSRKSSSRRR</sequence>
<keyword evidence="3" id="KW-0732">Signal</keyword>
<organism evidence="4 5">
    <name type="scientific">Blastopirellula marina</name>
    <dbReference type="NCBI Taxonomy" id="124"/>
    <lineage>
        <taxon>Bacteria</taxon>
        <taxon>Pseudomonadati</taxon>
        <taxon>Planctomycetota</taxon>
        <taxon>Planctomycetia</taxon>
        <taxon>Pirellulales</taxon>
        <taxon>Pirellulaceae</taxon>
        <taxon>Blastopirellula</taxon>
    </lineage>
</organism>
<dbReference type="RefSeq" id="WP_105330580.1">
    <property type="nucleotide sequence ID" value="NZ_PUHY01000010.1"/>
</dbReference>
<protein>
    <recommendedName>
        <fullName evidence="6">DUF2330 domain-containing protein</fullName>
    </recommendedName>
</protein>
<feature type="signal peptide" evidence="3">
    <location>
        <begin position="1"/>
        <end position="25"/>
    </location>
</feature>
<evidence type="ECO:0000313" key="5">
    <source>
        <dbReference type="Proteomes" id="UP000238322"/>
    </source>
</evidence>
<evidence type="ECO:0000313" key="4">
    <source>
        <dbReference type="EMBL" id="PQO34850.1"/>
    </source>
</evidence>
<feature type="transmembrane region" description="Helical" evidence="2">
    <location>
        <begin position="450"/>
        <end position="472"/>
    </location>
</feature>
<feature type="chain" id="PRO_5015720822" description="DUF2330 domain-containing protein" evidence="3">
    <location>
        <begin position="26"/>
        <end position="481"/>
    </location>
</feature>
<gene>
    <name evidence="4" type="ORF">C5Y83_15255</name>
</gene>
<name>A0A2S8FS14_9BACT</name>
<feature type="region of interest" description="Disordered" evidence="1">
    <location>
        <begin position="29"/>
        <end position="50"/>
    </location>
</feature>
<accession>A0A2S8FS14</accession>
<evidence type="ECO:0000256" key="1">
    <source>
        <dbReference type="SAM" id="MobiDB-lite"/>
    </source>
</evidence>
<evidence type="ECO:0000256" key="2">
    <source>
        <dbReference type="SAM" id="Phobius"/>
    </source>
</evidence>
<dbReference type="EMBL" id="PUHY01000010">
    <property type="protein sequence ID" value="PQO34850.1"/>
    <property type="molecule type" value="Genomic_DNA"/>
</dbReference>
<evidence type="ECO:0008006" key="6">
    <source>
        <dbReference type="Google" id="ProtNLM"/>
    </source>
</evidence>
<reference evidence="4 5" key="1">
    <citation type="submission" date="2018-02" db="EMBL/GenBank/DDBJ databases">
        <title>Comparative genomes isolates from brazilian mangrove.</title>
        <authorList>
            <person name="Araujo J.E."/>
            <person name="Taketani R.G."/>
            <person name="Silva M.C.P."/>
            <person name="Loureco M.V."/>
            <person name="Andreote F.D."/>
        </authorList>
    </citation>
    <scope>NUCLEOTIDE SEQUENCE [LARGE SCALE GENOMIC DNA]</scope>
    <source>
        <strain evidence="4 5">Hex-1 MGV</strain>
    </source>
</reference>
<comment type="caution">
    <text evidence="4">The sequence shown here is derived from an EMBL/GenBank/DDBJ whole genome shotgun (WGS) entry which is preliminary data.</text>
</comment>
<keyword evidence="2" id="KW-1133">Transmembrane helix</keyword>
<keyword evidence="2" id="KW-0812">Transmembrane</keyword>